<keyword evidence="3" id="KW-1185">Reference proteome</keyword>
<dbReference type="Proteomes" id="UP000636709">
    <property type="component" value="Unassembled WGS sequence"/>
</dbReference>
<keyword evidence="1" id="KW-0732">Signal</keyword>
<comment type="caution">
    <text evidence="2">The sequence shown here is derived from an EMBL/GenBank/DDBJ whole genome shotgun (WGS) entry which is preliminary data.</text>
</comment>
<protein>
    <submittedName>
        <fullName evidence="2">Uncharacterized protein</fullName>
    </submittedName>
</protein>
<feature type="chain" id="PRO_5032748476" evidence="1">
    <location>
        <begin position="25"/>
        <end position="92"/>
    </location>
</feature>
<feature type="signal peptide" evidence="1">
    <location>
        <begin position="1"/>
        <end position="24"/>
    </location>
</feature>
<accession>A0A835AY89</accession>
<sequence>MATRAASFALYILLLTLCSWVAEAGGLAGYPVDASDTPYCGRTFIPSPGSGTCDDTKCWGLCNDKYIRSPKVTHVGGACETPTTCLCEVDCE</sequence>
<reference evidence="2" key="1">
    <citation type="submission" date="2020-07" db="EMBL/GenBank/DDBJ databases">
        <title>Genome sequence and genetic diversity analysis of an under-domesticated orphan crop, white fonio (Digitaria exilis).</title>
        <authorList>
            <person name="Bennetzen J.L."/>
            <person name="Chen S."/>
            <person name="Ma X."/>
            <person name="Wang X."/>
            <person name="Yssel A.E.J."/>
            <person name="Chaluvadi S.R."/>
            <person name="Johnson M."/>
            <person name="Gangashetty P."/>
            <person name="Hamidou F."/>
            <person name="Sanogo M.D."/>
            <person name="Zwaenepoel A."/>
            <person name="Wallace J."/>
            <person name="Van De Peer Y."/>
            <person name="Van Deynze A."/>
        </authorList>
    </citation>
    <scope>NUCLEOTIDE SEQUENCE</scope>
    <source>
        <tissue evidence="2">Leaves</tissue>
    </source>
</reference>
<dbReference type="OrthoDB" id="667365at2759"/>
<evidence type="ECO:0000313" key="3">
    <source>
        <dbReference type="Proteomes" id="UP000636709"/>
    </source>
</evidence>
<evidence type="ECO:0000256" key="1">
    <source>
        <dbReference type="SAM" id="SignalP"/>
    </source>
</evidence>
<evidence type="ECO:0000313" key="2">
    <source>
        <dbReference type="EMBL" id="KAF8676666.1"/>
    </source>
</evidence>
<proteinExistence type="predicted"/>
<organism evidence="2 3">
    <name type="scientific">Digitaria exilis</name>
    <dbReference type="NCBI Taxonomy" id="1010633"/>
    <lineage>
        <taxon>Eukaryota</taxon>
        <taxon>Viridiplantae</taxon>
        <taxon>Streptophyta</taxon>
        <taxon>Embryophyta</taxon>
        <taxon>Tracheophyta</taxon>
        <taxon>Spermatophyta</taxon>
        <taxon>Magnoliopsida</taxon>
        <taxon>Liliopsida</taxon>
        <taxon>Poales</taxon>
        <taxon>Poaceae</taxon>
        <taxon>PACMAD clade</taxon>
        <taxon>Panicoideae</taxon>
        <taxon>Panicodae</taxon>
        <taxon>Paniceae</taxon>
        <taxon>Anthephorinae</taxon>
        <taxon>Digitaria</taxon>
    </lineage>
</organism>
<dbReference type="EMBL" id="JACEFO010002155">
    <property type="protein sequence ID" value="KAF8676666.1"/>
    <property type="molecule type" value="Genomic_DNA"/>
</dbReference>
<gene>
    <name evidence="2" type="ORF">HU200_046901</name>
</gene>
<dbReference type="Gramene" id="Dexi1A01G0011250.1">
    <property type="protein sequence ID" value="Dexi1A01G0011250.1:cds"/>
    <property type="gene ID" value="Dexi1A01G0011250"/>
</dbReference>
<dbReference type="AlphaFoldDB" id="A0A835AY89"/>
<name>A0A835AY89_9POAL</name>